<protein>
    <recommendedName>
        <fullName evidence="4">DUF998 domain-containing protein</fullName>
    </recommendedName>
</protein>
<gene>
    <name evidence="2" type="ORF">C3B61_12820</name>
</gene>
<evidence type="ECO:0000256" key="1">
    <source>
        <dbReference type="SAM" id="Phobius"/>
    </source>
</evidence>
<dbReference type="AlphaFoldDB" id="A0A2S3ZD86"/>
<keyword evidence="3" id="KW-1185">Reference proteome</keyword>
<comment type="caution">
    <text evidence="2">The sequence shown here is derived from an EMBL/GenBank/DDBJ whole genome shotgun (WGS) entry which is preliminary data.</text>
</comment>
<sequence>MSRPAPISWLLRHPVANAQSRESAALLVGAAVFLVGALASAITFWGHDVPIAGPGSVGQFVALASAAAAVVIFVTTRAVMHASRAAGTLLDPGPPGHGGQLRWYDIGAIALAHGVISLLAWLAVAGLLSRSFIGAVVFPTSATLLAAVAIAVTAYSVFLSAVGLTPILMSVILAVFVVVGTFASMLSASDPLWWQENLSTLGISDDISALAFNLTVLIAGIIVTTLAHYATAAIPAATPEEVRGRALVRGALVLIGVLLAGVGIFPLDQNMAAHNVSATGMIVVFITVVVRLRSWIPAMSRVFLLLGYLYVGVLVVLAVWFLTGYYTLTAVELVAFVMIFSWLIVFLRQTGAMLLAENGNRGDSALLHD</sequence>
<dbReference type="RefSeq" id="WP_103461051.1">
    <property type="nucleotide sequence ID" value="NZ_PPXD01000020.1"/>
</dbReference>
<keyword evidence="1" id="KW-0812">Transmembrane</keyword>
<feature type="transmembrane region" description="Helical" evidence="1">
    <location>
        <begin position="167"/>
        <end position="187"/>
    </location>
</feature>
<feature type="transmembrane region" description="Helical" evidence="1">
    <location>
        <begin position="24"/>
        <end position="45"/>
    </location>
</feature>
<feature type="transmembrane region" description="Helical" evidence="1">
    <location>
        <begin position="57"/>
        <end position="80"/>
    </location>
</feature>
<feature type="transmembrane region" description="Helical" evidence="1">
    <location>
        <begin position="101"/>
        <end position="126"/>
    </location>
</feature>
<evidence type="ECO:0008006" key="4">
    <source>
        <dbReference type="Google" id="ProtNLM"/>
    </source>
</evidence>
<dbReference type="EMBL" id="PPXD01000020">
    <property type="protein sequence ID" value="POH64334.1"/>
    <property type="molecule type" value="Genomic_DNA"/>
</dbReference>
<feature type="transmembrane region" description="Helical" evidence="1">
    <location>
        <begin position="246"/>
        <end position="265"/>
    </location>
</feature>
<accession>A0A2S3ZD86</accession>
<dbReference type="Proteomes" id="UP000237340">
    <property type="component" value="Unassembled WGS sequence"/>
</dbReference>
<organism evidence="2 3">
    <name type="scientific">Cryobacterium zongtaii</name>
    <dbReference type="NCBI Taxonomy" id="1259217"/>
    <lineage>
        <taxon>Bacteria</taxon>
        <taxon>Bacillati</taxon>
        <taxon>Actinomycetota</taxon>
        <taxon>Actinomycetes</taxon>
        <taxon>Micrococcales</taxon>
        <taxon>Microbacteriaceae</taxon>
        <taxon>Cryobacterium</taxon>
    </lineage>
</organism>
<keyword evidence="1" id="KW-0472">Membrane</keyword>
<name>A0A2S3ZD86_9MICO</name>
<feature type="transmembrane region" description="Helical" evidence="1">
    <location>
        <begin position="302"/>
        <end position="322"/>
    </location>
</feature>
<evidence type="ECO:0000313" key="2">
    <source>
        <dbReference type="EMBL" id="POH64334.1"/>
    </source>
</evidence>
<feature type="transmembrane region" description="Helical" evidence="1">
    <location>
        <begin position="207"/>
        <end position="234"/>
    </location>
</feature>
<feature type="transmembrane region" description="Helical" evidence="1">
    <location>
        <begin position="132"/>
        <end position="155"/>
    </location>
</feature>
<evidence type="ECO:0000313" key="3">
    <source>
        <dbReference type="Proteomes" id="UP000237340"/>
    </source>
</evidence>
<feature type="transmembrane region" description="Helical" evidence="1">
    <location>
        <begin position="328"/>
        <end position="347"/>
    </location>
</feature>
<keyword evidence="1" id="KW-1133">Transmembrane helix</keyword>
<proteinExistence type="predicted"/>
<feature type="transmembrane region" description="Helical" evidence="1">
    <location>
        <begin position="271"/>
        <end position="290"/>
    </location>
</feature>
<reference evidence="2 3" key="1">
    <citation type="submission" date="2018-01" db="EMBL/GenBank/DDBJ databases">
        <title>Cryobacterium sp. nov., from glaciers in China.</title>
        <authorList>
            <person name="Liu Q."/>
            <person name="Xin Y.-H."/>
        </authorList>
    </citation>
    <scope>NUCLEOTIDE SEQUENCE [LARGE SCALE GENOMIC DNA]</scope>
    <source>
        <strain evidence="2 3">TMN-42</strain>
    </source>
</reference>